<dbReference type="PROSITE" id="PS50011">
    <property type="entry name" value="PROTEIN_KINASE_DOM"/>
    <property type="match status" value="1"/>
</dbReference>
<keyword evidence="5" id="KW-0677">Repeat</keyword>
<comment type="similarity">
    <text evidence="2">Belongs to the protein kinase superfamily. Ser/Thr protein kinase family.</text>
</comment>
<evidence type="ECO:0000259" key="10">
    <source>
        <dbReference type="PROSITE" id="PS50011"/>
    </source>
</evidence>
<dbReference type="SMART" id="SM00220">
    <property type="entry name" value="S_TKc"/>
    <property type="match status" value="1"/>
</dbReference>
<keyword evidence="7 9" id="KW-0472">Membrane</keyword>
<keyword evidence="4 9" id="KW-0812">Transmembrane</keyword>
<dbReference type="InterPro" id="IPR008271">
    <property type="entry name" value="Ser/Thr_kinase_AS"/>
</dbReference>
<keyword evidence="3" id="KW-0433">Leucine-rich repeat</keyword>
<dbReference type="InterPro" id="IPR050647">
    <property type="entry name" value="Plant_LRR-RLKs"/>
</dbReference>
<comment type="subcellular location">
    <subcellularLocation>
        <location evidence="1">Membrane</location>
    </subcellularLocation>
</comment>
<evidence type="ECO:0000313" key="13">
    <source>
        <dbReference type="Proteomes" id="UP000826656"/>
    </source>
</evidence>
<dbReference type="SMART" id="SM00369">
    <property type="entry name" value="LRR_TYP"/>
    <property type="match status" value="12"/>
</dbReference>
<feature type="domain" description="Protein kinase" evidence="10">
    <location>
        <begin position="171"/>
        <end position="523"/>
    </location>
</feature>
<organism evidence="12 13">
    <name type="scientific">Solanum tuberosum</name>
    <name type="common">Potato</name>
    <dbReference type="NCBI Taxonomy" id="4113"/>
    <lineage>
        <taxon>Eukaryota</taxon>
        <taxon>Viridiplantae</taxon>
        <taxon>Streptophyta</taxon>
        <taxon>Embryophyta</taxon>
        <taxon>Tracheophyta</taxon>
        <taxon>Spermatophyta</taxon>
        <taxon>Magnoliopsida</taxon>
        <taxon>eudicotyledons</taxon>
        <taxon>Gunneridae</taxon>
        <taxon>Pentapetalae</taxon>
        <taxon>asterids</taxon>
        <taxon>lamiids</taxon>
        <taxon>Solanales</taxon>
        <taxon>Solanaceae</taxon>
        <taxon>Solanoideae</taxon>
        <taxon>Solaneae</taxon>
        <taxon>Solanum</taxon>
    </lineage>
</organism>
<dbReference type="InterPro" id="IPR001611">
    <property type="entry name" value="Leu-rich_rpt"/>
</dbReference>
<gene>
    <name evidence="12" type="ORF">KY290_030547</name>
</gene>
<evidence type="ECO:0000256" key="4">
    <source>
        <dbReference type="ARBA" id="ARBA00022692"/>
    </source>
</evidence>
<dbReference type="PRINTS" id="PR00019">
    <property type="entry name" value="LEURICHRPT"/>
</dbReference>
<dbReference type="InterPro" id="IPR011009">
    <property type="entry name" value="Kinase-like_dom_sf"/>
</dbReference>
<dbReference type="Gene3D" id="3.80.10.10">
    <property type="entry name" value="Ribonuclease Inhibitor"/>
    <property type="match status" value="4"/>
</dbReference>
<sequence length="1378" mass="154294">MRYDQIRDFIVQHRATTVYNATIVGDYCYSGNTWISYDDIQSVRTKVSYIKSRELLGYYAFDISGDANWNSLLSHAASQEAGGVTQGEIVKNKKKLNRLVIILIPIGALLILILLVFIIWYLRRRQVPKFQELERNQRNKIGSKNKARKSGDNSNLQVFSFDEMKEATNNFSFENKLGEGGYGPVYEGKLKNGEKIAVKRLSETSSQGLEEFENEVILTAKLQHINLVKVVGFCIENEEKMLIYEYMPNKSLDYYIYNQVRRLVLNWEKRVQIIEGIIQGLLYLQEYSRLTIIHRDIKASNILLDLQMKPKISDFGMARMFKEDEVEANTSRIVGTKGYIPPEYAIEGRYSTKSDVFSFGAFEMWKDGKGMEFMDQSLDDTTHSSDDSASADCESNGYFPYPKTLSWNRTTDCCTWDGVTCDKVTGRITRLDLSCSQLHGTIDSNSTLFQLSHLQNLNLAYNDFSPSQISSKFGWFPSLTHLNLSRSGFSGTVPLQVSYLSKLISLDLSAGSEELRVEPHTFKMLLQNLTQLRELYLTSTYISSSLPSNLSSSLQELNLVGTELSGKIPDGIFHLPRLQMLNLGSNLYLTGHLPTTQWNCSNSLRELDLSSSGFSGNIPDSIGHLNSLRKLDISSCYFSGNIPPTIGDLTELTSLQLFSNNFNGQLPSTILKLVQLVEFDISSNNLTGNIPNIFGNFTKLKSLSFSYNLFMGLFPSSVTNLTELESLDLSNCSITGPIPSSVSTGFPNLILLFLPYNSLSGEIPSWIFNLPSLKYLVLRGNQLAGQLKEVRYNLLEVVDVGDNKLSGPIPTSFSKLVNLTTLDLSTNNLSGGLDIGLFSKCKQLRRLGLSFNNLSVFSSQKDASLPSSLGSLYASSCNIRELNFLRAAKYIGNLDLSNNNMHGKIPDWAWSNWQVSVSYLNLSSNFLTAIDLLHNFESLYNLDIGSNLIQGELPAPPPLLFLFIASNNNFTGKLPNSPLCKMSSLLILDLSNNSLSGVIPKCLVNMSTSLSVLDLHNNHFSGTIPNNFGKGSSLRSLNLRKNKLEGMLPRKLTNCRGLEVVDLGENLLNDTFPKWLGSLPRLQVLSLRSNKLHGPITISRNQVLFSKLKILDLSYNDFTGNLSERFFNNLKSMIIEDQTGIPLTYIGEVRYHDSLTLSIKGQQIELVRILSIFTTIDFSNNRFKGNVPNSIGNLGSLRGLNLSHNSLLGPIPQSFGNLSVLESLDLSWNQLSGNIPQEVASLKSLAVMNLSQNHLMGRIPRGPQLDTFENDSYSGNAGLCGFPLSRNCGDNEMPPSTVTDIEDEEDSGFMDWRAAIIGCGCGSVFGMFIVYIIFLTGRPKWFVRIVNQQINRILLKIEAKRRIEAKKRRRQKRRRMKF</sequence>
<proteinExistence type="inferred from homology"/>
<dbReference type="Gene3D" id="3.20.20.80">
    <property type="entry name" value="Glycosidases"/>
    <property type="match status" value="1"/>
</dbReference>
<evidence type="ECO:0000313" key="12">
    <source>
        <dbReference type="EMBL" id="KAH0742554.1"/>
    </source>
</evidence>
<protein>
    <recommendedName>
        <fullName evidence="14">Serine-threonine protein kinase, plant-type</fullName>
    </recommendedName>
</protein>
<dbReference type="InterPro" id="IPR001223">
    <property type="entry name" value="Glyco_hydro18_cat"/>
</dbReference>
<dbReference type="Pfam" id="PF00560">
    <property type="entry name" value="LRR_1"/>
    <property type="match status" value="8"/>
</dbReference>
<name>A0ABQ7U6L0_SOLTU</name>
<dbReference type="PROSITE" id="PS00108">
    <property type="entry name" value="PROTEIN_KINASE_ST"/>
    <property type="match status" value="1"/>
</dbReference>
<evidence type="ECO:0008006" key="14">
    <source>
        <dbReference type="Google" id="ProtNLM"/>
    </source>
</evidence>
<dbReference type="Pfam" id="PF07714">
    <property type="entry name" value="PK_Tyr_Ser-Thr"/>
    <property type="match status" value="1"/>
</dbReference>
<evidence type="ECO:0000256" key="8">
    <source>
        <dbReference type="ARBA" id="ARBA00023180"/>
    </source>
</evidence>
<evidence type="ECO:0000256" key="7">
    <source>
        <dbReference type="ARBA" id="ARBA00023136"/>
    </source>
</evidence>
<dbReference type="Gene3D" id="1.10.510.10">
    <property type="entry name" value="Transferase(Phosphotransferase) domain 1"/>
    <property type="match status" value="1"/>
</dbReference>
<dbReference type="Pfam" id="PF13855">
    <property type="entry name" value="LRR_8"/>
    <property type="match status" value="3"/>
</dbReference>
<evidence type="ECO:0000256" key="5">
    <source>
        <dbReference type="ARBA" id="ARBA00022737"/>
    </source>
</evidence>
<dbReference type="SUPFAM" id="SSF52058">
    <property type="entry name" value="L domain-like"/>
    <property type="match status" value="4"/>
</dbReference>
<accession>A0ABQ7U6L0</accession>
<dbReference type="SUPFAM" id="SSF56112">
    <property type="entry name" value="Protein kinase-like (PK-like)"/>
    <property type="match status" value="1"/>
</dbReference>
<dbReference type="Pfam" id="PF00704">
    <property type="entry name" value="Glyco_hydro_18"/>
    <property type="match status" value="1"/>
</dbReference>
<dbReference type="PANTHER" id="PTHR48056:SF57">
    <property type="entry name" value="LEUCINE-RICH REPEAT-CONTAINING N-TERMINAL PLANT-TYPE DOMAIN-CONTAINING PROTEIN"/>
    <property type="match status" value="1"/>
</dbReference>
<comment type="caution">
    <text evidence="12">The sequence shown here is derived from an EMBL/GenBank/DDBJ whole genome shotgun (WGS) entry which is preliminary data.</text>
</comment>
<dbReference type="Proteomes" id="UP000826656">
    <property type="component" value="Unassembled WGS sequence"/>
</dbReference>
<dbReference type="Gene3D" id="3.30.200.20">
    <property type="entry name" value="Phosphorylase Kinase, domain 1"/>
    <property type="match status" value="1"/>
</dbReference>
<dbReference type="InterPro" id="IPR029070">
    <property type="entry name" value="Chitinase_insertion_sf"/>
</dbReference>
<feature type="transmembrane region" description="Helical" evidence="9">
    <location>
        <begin position="99"/>
        <end position="122"/>
    </location>
</feature>
<dbReference type="PROSITE" id="PS51910">
    <property type="entry name" value="GH18_2"/>
    <property type="match status" value="1"/>
</dbReference>
<evidence type="ECO:0000256" key="1">
    <source>
        <dbReference type="ARBA" id="ARBA00004370"/>
    </source>
</evidence>
<dbReference type="InterPro" id="IPR000719">
    <property type="entry name" value="Prot_kinase_dom"/>
</dbReference>
<dbReference type="InterPro" id="IPR013210">
    <property type="entry name" value="LRR_N_plant-typ"/>
</dbReference>
<feature type="transmembrane region" description="Helical" evidence="9">
    <location>
        <begin position="1312"/>
        <end position="1334"/>
    </location>
</feature>
<dbReference type="InterPro" id="IPR032675">
    <property type="entry name" value="LRR_dom_sf"/>
</dbReference>
<dbReference type="PANTHER" id="PTHR48056">
    <property type="entry name" value="LRR RECEPTOR-LIKE SERINE/THREONINE-PROTEIN KINASE-RELATED"/>
    <property type="match status" value="1"/>
</dbReference>
<evidence type="ECO:0000259" key="11">
    <source>
        <dbReference type="PROSITE" id="PS51910"/>
    </source>
</evidence>
<dbReference type="Gene3D" id="3.10.50.10">
    <property type="match status" value="1"/>
</dbReference>
<evidence type="ECO:0000256" key="9">
    <source>
        <dbReference type="SAM" id="Phobius"/>
    </source>
</evidence>
<keyword evidence="6 9" id="KW-1133">Transmembrane helix</keyword>
<keyword evidence="8" id="KW-0325">Glycoprotein</keyword>
<evidence type="ECO:0000256" key="6">
    <source>
        <dbReference type="ARBA" id="ARBA00022989"/>
    </source>
</evidence>
<dbReference type="InterPro" id="IPR001245">
    <property type="entry name" value="Ser-Thr/Tyr_kinase_cat_dom"/>
</dbReference>
<dbReference type="Pfam" id="PF08263">
    <property type="entry name" value="LRRNT_2"/>
    <property type="match status" value="1"/>
</dbReference>
<dbReference type="EMBL" id="JAIVGD010000023">
    <property type="protein sequence ID" value="KAH0742554.1"/>
    <property type="molecule type" value="Genomic_DNA"/>
</dbReference>
<dbReference type="InterPro" id="IPR003591">
    <property type="entry name" value="Leu-rich_rpt_typical-subtyp"/>
</dbReference>
<feature type="domain" description="GH18" evidence="11">
    <location>
        <begin position="1"/>
        <end position="84"/>
    </location>
</feature>
<reference evidence="12 13" key="1">
    <citation type="journal article" date="2021" name="bioRxiv">
        <title>Chromosome-scale and haplotype-resolved genome assembly of a tetraploid potato cultivar.</title>
        <authorList>
            <person name="Sun H."/>
            <person name="Jiao W.-B."/>
            <person name="Krause K."/>
            <person name="Campoy J.A."/>
            <person name="Goel M."/>
            <person name="Folz-Donahue K."/>
            <person name="Kukat C."/>
            <person name="Huettel B."/>
            <person name="Schneeberger K."/>
        </authorList>
    </citation>
    <scope>NUCLEOTIDE SEQUENCE [LARGE SCALE GENOMIC DNA]</scope>
    <source>
        <strain evidence="12">SolTubOtavaFocal</strain>
        <tissue evidence="12">Leaves</tissue>
    </source>
</reference>
<evidence type="ECO:0000256" key="2">
    <source>
        <dbReference type="ARBA" id="ARBA00008684"/>
    </source>
</evidence>
<keyword evidence="13" id="KW-1185">Reference proteome</keyword>
<evidence type="ECO:0000256" key="3">
    <source>
        <dbReference type="ARBA" id="ARBA00022614"/>
    </source>
</evidence>